<name>A0A6A6IG47_9PLEO</name>
<dbReference type="GO" id="GO:0020037">
    <property type="term" value="F:heme binding"/>
    <property type="evidence" value="ECO:0007669"/>
    <property type="project" value="InterPro"/>
</dbReference>
<dbReference type="InterPro" id="IPR001128">
    <property type="entry name" value="Cyt_P450"/>
</dbReference>
<dbReference type="AlphaFoldDB" id="A0A6A6IG47"/>
<dbReference type="PANTHER" id="PTHR24305">
    <property type="entry name" value="CYTOCHROME P450"/>
    <property type="match status" value="1"/>
</dbReference>
<protein>
    <submittedName>
        <fullName evidence="7">Putative cytochrome P450</fullName>
    </submittedName>
</protein>
<dbReference type="OrthoDB" id="1470350at2759"/>
<evidence type="ECO:0000256" key="2">
    <source>
        <dbReference type="ARBA" id="ARBA00022723"/>
    </source>
</evidence>
<dbReference type="CDD" id="cd11058">
    <property type="entry name" value="CYP60B-like"/>
    <property type="match status" value="1"/>
</dbReference>
<comment type="similarity">
    <text evidence="5">Belongs to the cytochrome P450 family.</text>
</comment>
<evidence type="ECO:0000256" key="1">
    <source>
        <dbReference type="ARBA" id="ARBA00001971"/>
    </source>
</evidence>
<evidence type="ECO:0000256" key="5">
    <source>
        <dbReference type="RuleBase" id="RU000461"/>
    </source>
</evidence>
<keyword evidence="4 5" id="KW-0349">Heme</keyword>
<dbReference type="GO" id="GO:0005506">
    <property type="term" value="F:iron ion binding"/>
    <property type="evidence" value="ECO:0007669"/>
    <property type="project" value="InterPro"/>
</dbReference>
<keyword evidence="8" id="KW-1185">Reference proteome</keyword>
<proteinExistence type="inferred from homology"/>
<evidence type="ECO:0000256" key="4">
    <source>
        <dbReference type="PIRSR" id="PIRSR602401-1"/>
    </source>
</evidence>
<reference evidence="7" key="1">
    <citation type="journal article" date="2020" name="Stud. Mycol.">
        <title>101 Dothideomycetes genomes: a test case for predicting lifestyles and emergence of pathogens.</title>
        <authorList>
            <person name="Haridas S."/>
            <person name="Albert R."/>
            <person name="Binder M."/>
            <person name="Bloem J."/>
            <person name="Labutti K."/>
            <person name="Salamov A."/>
            <person name="Andreopoulos B."/>
            <person name="Baker S."/>
            <person name="Barry K."/>
            <person name="Bills G."/>
            <person name="Bluhm B."/>
            <person name="Cannon C."/>
            <person name="Castanera R."/>
            <person name="Culley D."/>
            <person name="Daum C."/>
            <person name="Ezra D."/>
            <person name="Gonzalez J."/>
            <person name="Henrissat B."/>
            <person name="Kuo A."/>
            <person name="Liang C."/>
            <person name="Lipzen A."/>
            <person name="Lutzoni F."/>
            <person name="Magnuson J."/>
            <person name="Mondo S."/>
            <person name="Nolan M."/>
            <person name="Ohm R."/>
            <person name="Pangilinan J."/>
            <person name="Park H.-J."/>
            <person name="Ramirez L."/>
            <person name="Alfaro M."/>
            <person name="Sun H."/>
            <person name="Tritt A."/>
            <person name="Yoshinaga Y."/>
            <person name="Zwiers L.-H."/>
            <person name="Turgeon B."/>
            <person name="Goodwin S."/>
            <person name="Spatafora J."/>
            <person name="Crous P."/>
            <person name="Grigoriev I."/>
        </authorList>
    </citation>
    <scope>NUCLEOTIDE SEQUENCE</scope>
    <source>
        <strain evidence="7">CBS 122368</strain>
    </source>
</reference>
<keyword evidence="5" id="KW-0560">Oxidoreductase</keyword>
<dbReference type="PRINTS" id="PR00385">
    <property type="entry name" value="P450"/>
</dbReference>
<gene>
    <name evidence="7" type="ORF">BU26DRAFT_484816</name>
</gene>
<dbReference type="SUPFAM" id="SSF48264">
    <property type="entry name" value="Cytochrome P450"/>
    <property type="match status" value="1"/>
</dbReference>
<evidence type="ECO:0000313" key="8">
    <source>
        <dbReference type="Proteomes" id="UP000800094"/>
    </source>
</evidence>
<dbReference type="EMBL" id="ML987195">
    <property type="protein sequence ID" value="KAF2249411.1"/>
    <property type="molecule type" value="Genomic_DNA"/>
</dbReference>
<dbReference type="PROSITE" id="PS00086">
    <property type="entry name" value="CYTOCHROME_P450"/>
    <property type="match status" value="1"/>
</dbReference>
<evidence type="ECO:0000313" key="7">
    <source>
        <dbReference type="EMBL" id="KAF2249411.1"/>
    </source>
</evidence>
<accession>A0A6A6IG47</accession>
<feature type="transmembrane region" description="Helical" evidence="6">
    <location>
        <begin position="12"/>
        <end position="32"/>
    </location>
</feature>
<dbReference type="InterPro" id="IPR017972">
    <property type="entry name" value="Cyt_P450_CS"/>
</dbReference>
<keyword evidence="6" id="KW-1133">Transmembrane helix</keyword>
<keyword evidence="6" id="KW-0812">Transmembrane</keyword>
<evidence type="ECO:0000256" key="6">
    <source>
        <dbReference type="SAM" id="Phobius"/>
    </source>
</evidence>
<organism evidence="7 8">
    <name type="scientific">Trematosphaeria pertusa</name>
    <dbReference type="NCBI Taxonomy" id="390896"/>
    <lineage>
        <taxon>Eukaryota</taxon>
        <taxon>Fungi</taxon>
        <taxon>Dikarya</taxon>
        <taxon>Ascomycota</taxon>
        <taxon>Pezizomycotina</taxon>
        <taxon>Dothideomycetes</taxon>
        <taxon>Pleosporomycetidae</taxon>
        <taxon>Pleosporales</taxon>
        <taxon>Massarineae</taxon>
        <taxon>Trematosphaeriaceae</taxon>
        <taxon>Trematosphaeria</taxon>
    </lineage>
</organism>
<dbReference type="PANTHER" id="PTHR24305:SF161">
    <property type="entry name" value="P450, PUTATIVE (EUROFUNG)-RELATED"/>
    <property type="match status" value="1"/>
</dbReference>
<dbReference type="GO" id="GO:0004497">
    <property type="term" value="F:monooxygenase activity"/>
    <property type="evidence" value="ECO:0007669"/>
    <property type="project" value="UniProtKB-KW"/>
</dbReference>
<dbReference type="GO" id="GO:0016705">
    <property type="term" value="F:oxidoreductase activity, acting on paired donors, with incorporation or reduction of molecular oxygen"/>
    <property type="evidence" value="ECO:0007669"/>
    <property type="project" value="InterPro"/>
</dbReference>
<dbReference type="InterPro" id="IPR036396">
    <property type="entry name" value="Cyt_P450_sf"/>
</dbReference>
<dbReference type="Proteomes" id="UP000800094">
    <property type="component" value="Unassembled WGS sequence"/>
</dbReference>
<dbReference type="InterPro" id="IPR002401">
    <property type="entry name" value="Cyt_P450_E_grp-I"/>
</dbReference>
<dbReference type="RefSeq" id="XP_033684415.1">
    <property type="nucleotide sequence ID" value="XM_033825864.1"/>
</dbReference>
<keyword evidence="2 4" id="KW-0479">Metal-binding</keyword>
<keyword evidence="6" id="KW-0472">Membrane</keyword>
<sequence length="498" mass="56438">MYSGQPAMDTSLMSFTLSVVIVLLSFLVFGVIRRIYFHPLSHFPGPKLAALSNYPYSKSFLSGKQPWDILKLHENYGPAVRISPNEISFSSPQSWTDIYAPRKGNEFIKSAFYDGGNFADQAHSIVSERDPAKHAQMRKFLSRAFSEQSLREQEDMISSVITKFVERIGEVSEKEGSADLTKWFNLMTFDIIGLLAFGQDFEGIESGKTHHWIEDVLGSMSQASFSDTFARFPWVGKLYMFCRPGWLNSLMAASQRHQRYTMRITKQRIDERTERKDFMAYLLSAREGISDIQLAAHASDFVIAGSETTATTLTVVLYYLCHTPSMLQTVRKEIFDTFMNYEDINGTSTARLRYQHAVCLEALRIFPPLPLGLPRVVPEGGALVDGQFVPGGFCVSTNPYAASMSSRNFSLPEHFRPERWLEGKAGGDTLEASRPFSLGSRSCLGRSLAWLELNITLTRLLFRYDISVVGAVDWHGESEMHLLWKKPEFRVKLVRRSQ</sequence>
<evidence type="ECO:0000256" key="3">
    <source>
        <dbReference type="ARBA" id="ARBA00023004"/>
    </source>
</evidence>
<dbReference type="Gene3D" id="1.10.630.10">
    <property type="entry name" value="Cytochrome P450"/>
    <property type="match status" value="1"/>
</dbReference>
<keyword evidence="3 4" id="KW-0408">Iron</keyword>
<comment type="cofactor">
    <cofactor evidence="1 4">
        <name>heme</name>
        <dbReference type="ChEBI" id="CHEBI:30413"/>
    </cofactor>
</comment>
<dbReference type="GeneID" id="54579194"/>
<feature type="binding site" description="axial binding residue" evidence="4">
    <location>
        <position position="443"/>
    </location>
    <ligand>
        <name>heme</name>
        <dbReference type="ChEBI" id="CHEBI:30413"/>
    </ligand>
    <ligandPart>
        <name>Fe</name>
        <dbReference type="ChEBI" id="CHEBI:18248"/>
    </ligandPart>
</feature>
<dbReference type="PRINTS" id="PR00463">
    <property type="entry name" value="EP450I"/>
</dbReference>
<dbReference type="Pfam" id="PF00067">
    <property type="entry name" value="p450"/>
    <property type="match status" value="1"/>
</dbReference>
<dbReference type="InterPro" id="IPR050121">
    <property type="entry name" value="Cytochrome_P450_monoxygenase"/>
</dbReference>
<keyword evidence="5" id="KW-0503">Monooxygenase</keyword>